<keyword evidence="2" id="KW-1185">Reference proteome</keyword>
<reference evidence="1 2" key="1">
    <citation type="journal article" date="2019" name="Nat. Ecol. Evol.">
        <title>Megaphylogeny resolves global patterns of mushroom evolution.</title>
        <authorList>
            <person name="Varga T."/>
            <person name="Krizsan K."/>
            <person name="Foldi C."/>
            <person name="Dima B."/>
            <person name="Sanchez-Garcia M."/>
            <person name="Sanchez-Ramirez S."/>
            <person name="Szollosi G.J."/>
            <person name="Szarkandi J.G."/>
            <person name="Papp V."/>
            <person name="Albert L."/>
            <person name="Andreopoulos W."/>
            <person name="Angelini C."/>
            <person name="Antonin V."/>
            <person name="Barry K.W."/>
            <person name="Bougher N.L."/>
            <person name="Buchanan P."/>
            <person name="Buyck B."/>
            <person name="Bense V."/>
            <person name="Catcheside P."/>
            <person name="Chovatia M."/>
            <person name="Cooper J."/>
            <person name="Damon W."/>
            <person name="Desjardin D."/>
            <person name="Finy P."/>
            <person name="Geml J."/>
            <person name="Haridas S."/>
            <person name="Hughes K."/>
            <person name="Justo A."/>
            <person name="Karasinski D."/>
            <person name="Kautmanova I."/>
            <person name="Kiss B."/>
            <person name="Kocsube S."/>
            <person name="Kotiranta H."/>
            <person name="LaButti K.M."/>
            <person name="Lechner B.E."/>
            <person name="Liimatainen K."/>
            <person name="Lipzen A."/>
            <person name="Lukacs Z."/>
            <person name="Mihaltcheva S."/>
            <person name="Morgado L.N."/>
            <person name="Niskanen T."/>
            <person name="Noordeloos M.E."/>
            <person name="Ohm R.A."/>
            <person name="Ortiz-Santana B."/>
            <person name="Ovrebo C."/>
            <person name="Racz N."/>
            <person name="Riley R."/>
            <person name="Savchenko A."/>
            <person name="Shiryaev A."/>
            <person name="Soop K."/>
            <person name="Spirin V."/>
            <person name="Szebenyi C."/>
            <person name="Tomsovsky M."/>
            <person name="Tulloss R.E."/>
            <person name="Uehling J."/>
            <person name="Grigoriev I.V."/>
            <person name="Vagvolgyi C."/>
            <person name="Papp T."/>
            <person name="Martin F.M."/>
            <person name="Miettinen O."/>
            <person name="Hibbett D.S."/>
            <person name="Nagy L.G."/>
        </authorList>
    </citation>
    <scope>NUCLEOTIDE SEQUENCE [LARGE SCALE GENOMIC DNA]</scope>
    <source>
        <strain evidence="1 2">NL-1719</strain>
    </source>
</reference>
<evidence type="ECO:0000313" key="1">
    <source>
        <dbReference type="EMBL" id="TFK76816.1"/>
    </source>
</evidence>
<protein>
    <submittedName>
        <fullName evidence="1">Amino acid permease ScVBA-like protein</fullName>
    </submittedName>
</protein>
<accession>A0ACD3BGN2</accession>
<organism evidence="1 2">
    <name type="scientific">Pluteus cervinus</name>
    <dbReference type="NCBI Taxonomy" id="181527"/>
    <lineage>
        <taxon>Eukaryota</taxon>
        <taxon>Fungi</taxon>
        <taxon>Dikarya</taxon>
        <taxon>Basidiomycota</taxon>
        <taxon>Agaricomycotina</taxon>
        <taxon>Agaricomycetes</taxon>
        <taxon>Agaricomycetidae</taxon>
        <taxon>Agaricales</taxon>
        <taxon>Pluteineae</taxon>
        <taxon>Pluteaceae</taxon>
        <taxon>Pluteus</taxon>
    </lineage>
</organism>
<sequence length="598" mass="63661">MQEKAALQLQLPAGAPVSASSTDNASPTSLTPSSTFSTSSQVSSESVTTLSSSSIIDDASLLVAKISTLRLLTTHVGGALALFLATTDATIVSTSLPTIASDLTATQSQYTWVGVAYMLTQTAFQPLYGRFSDIIGRKVLLFASIIIFAIGSLLCGAAQDITWLIAARALAGTGGGGIVSAVWTITAEIVPIERRAKWSQALSITWSCSAIAGPLLGGVFSSHQGSSPISWRWGFYMNLPICFVAFIVLYFSLDGVPLSRSTDSSWRTLAQRFDFGGLVLFMGGSSCIVVGFSFATEAGWTSPSTLILIILGLVVLVCGGFYEMHTSRDSLFPPSTFNDLTAVIILIVTFLHNFAFNAGTFYLALFYQAADGLLPFEAGIKMLPYSLGSSLASMPAAWFIGHRQSRVRDTSGQIITIVLGLVLSTIGFGLLIILNENSSVAQQTIYPLIAGIGLGLLFHAPYQVFLRALKPREVGTGTSAFFLVRFTGATIGLAVAGAVFYGRSSTRLPPNLPSQHSMGSIDYSQLTHLQPLELRQQVLQVVSSSIQTIWMVCSPCLGVALLISLLLRKAVIEDSPNSDPPRERSTSQEAESPSAEKV</sequence>
<proteinExistence type="predicted"/>
<dbReference type="Proteomes" id="UP000308600">
    <property type="component" value="Unassembled WGS sequence"/>
</dbReference>
<dbReference type="EMBL" id="ML208259">
    <property type="protein sequence ID" value="TFK76816.1"/>
    <property type="molecule type" value="Genomic_DNA"/>
</dbReference>
<evidence type="ECO:0000313" key="2">
    <source>
        <dbReference type="Proteomes" id="UP000308600"/>
    </source>
</evidence>
<gene>
    <name evidence="1" type="ORF">BDN72DRAFT_11722</name>
</gene>
<name>A0ACD3BGN2_9AGAR</name>